<dbReference type="Pfam" id="PF11188">
    <property type="entry name" value="DUF2975"/>
    <property type="match status" value="1"/>
</dbReference>
<keyword evidence="1" id="KW-0812">Transmembrane</keyword>
<accession>A0ABV4HRH6</accession>
<dbReference type="EMBL" id="JBFWIC010000007">
    <property type="protein sequence ID" value="MEZ0474426.1"/>
    <property type="molecule type" value="Genomic_DNA"/>
</dbReference>
<evidence type="ECO:0000256" key="1">
    <source>
        <dbReference type="SAM" id="Phobius"/>
    </source>
</evidence>
<evidence type="ECO:0000313" key="3">
    <source>
        <dbReference type="Proteomes" id="UP001566331"/>
    </source>
</evidence>
<keyword evidence="1" id="KW-0472">Membrane</keyword>
<feature type="transmembrane region" description="Helical" evidence="1">
    <location>
        <begin position="134"/>
        <end position="156"/>
    </location>
</feature>
<comment type="caution">
    <text evidence="2">The sequence shown here is derived from an EMBL/GenBank/DDBJ whole genome shotgun (WGS) entry which is preliminary data.</text>
</comment>
<keyword evidence="1" id="KW-1133">Transmembrane helix</keyword>
<dbReference type="RefSeq" id="WP_370563588.1">
    <property type="nucleotide sequence ID" value="NZ_JBFWIB010000004.1"/>
</dbReference>
<evidence type="ECO:0000313" key="2">
    <source>
        <dbReference type="EMBL" id="MEZ0474426.1"/>
    </source>
</evidence>
<feature type="transmembrane region" description="Helical" evidence="1">
    <location>
        <begin position="19"/>
        <end position="40"/>
    </location>
</feature>
<proteinExistence type="predicted"/>
<reference evidence="2 3" key="1">
    <citation type="submission" date="2024-07" db="EMBL/GenBank/DDBJ databases">
        <title>Luteimonas salilacus sp. nov., isolated from the shore soil of Salt Lake in Tibet of China.</title>
        <authorList>
            <person name="Zhang X."/>
            <person name="Li A."/>
        </authorList>
    </citation>
    <scope>NUCLEOTIDE SEQUENCE [LARGE SCALE GENOMIC DNA]</scope>
    <source>
        <strain evidence="2 3">B3-2-R+30</strain>
    </source>
</reference>
<gene>
    <name evidence="2" type="ORF">AB6713_07320</name>
</gene>
<feature type="transmembrane region" description="Helical" evidence="1">
    <location>
        <begin position="103"/>
        <end position="128"/>
    </location>
</feature>
<organism evidence="2 3">
    <name type="scientific">Luteimonas salinilitoris</name>
    <dbReference type="NCBI Taxonomy" id="3237697"/>
    <lineage>
        <taxon>Bacteria</taxon>
        <taxon>Pseudomonadati</taxon>
        <taxon>Pseudomonadota</taxon>
        <taxon>Gammaproteobacteria</taxon>
        <taxon>Lysobacterales</taxon>
        <taxon>Lysobacteraceae</taxon>
        <taxon>Luteimonas</taxon>
    </lineage>
</organism>
<sequence length="173" mass="18267">MNSTEINTKLYRAARRLRLVAWAGAVLCLVVTLLAVFAPLAGTRGLLAAVLDTDGLPHAWAAAIALVVAGLVAGALFELARMLGRVGRGALFAPPATRHFRRFALLLVLAALLRLLLPALAAVALAAMGESMTVTLSFSGGDLLALFLAVVFFFVARLFDEAARLEEDSRAIV</sequence>
<dbReference type="InterPro" id="IPR021354">
    <property type="entry name" value="DUF2975"/>
</dbReference>
<keyword evidence="3" id="KW-1185">Reference proteome</keyword>
<dbReference type="Proteomes" id="UP001566331">
    <property type="component" value="Unassembled WGS sequence"/>
</dbReference>
<name>A0ABV4HRH6_9GAMM</name>
<feature type="transmembrane region" description="Helical" evidence="1">
    <location>
        <begin position="60"/>
        <end position="83"/>
    </location>
</feature>
<protein>
    <submittedName>
        <fullName evidence="2">DUF2975 domain-containing protein</fullName>
    </submittedName>
</protein>